<evidence type="ECO:0000256" key="1">
    <source>
        <dbReference type="SAM" id="MobiDB-lite"/>
    </source>
</evidence>
<accession>F4RS18</accession>
<keyword evidence="3" id="KW-1185">Reference proteome</keyword>
<feature type="compositionally biased region" description="Polar residues" evidence="1">
    <location>
        <begin position="124"/>
        <end position="153"/>
    </location>
</feature>
<proteinExistence type="predicted"/>
<dbReference type="VEuPathDB" id="FungiDB:MELLADRAFT_64598"/>
<dbReference type="GeneID" id="18930280"/>
<name>F4RS18_MELLP</name>
<feature type="compositionally biased region" description="Basic and acidic residues" evidence="1">
    <location>
        <begin position="230"/>
        <end position="245"/>
    </location>
</feature>
<dbReference type="InParanoid" id="F4RS18"/>
<dbReference type="RefSeq" id="XP_007411868.1">
    <property type="nucleotide sequence ID" value="XM_007411806.1"/>
</dbReference>
<dbReference type="HOGENOM" id="CLU_1272553_0_0_1"/>
<organism evidence="3">
    <name type="scientific">Melampsora larici-populina (strain 98AG31 / pathotype 3-4-7)</name>
    <name type="common">Poplar leaf rust fungus</name>
    <dbReference type="NCBI Taxonomy" id="747676"/>
    <lineage>
        <taxon>Eukaryota</taxon>
        <taxon>Fungi</taxon>
        <taxon>Dikarya</taxon>
        <taxon>Basidiomycota</taxon>
        <taxon>Pucciniomycotina</taxon>
        <taxon>Pucciniomycetes</taxon>
        <taxon>Pucciniales</taxon>
        <taxon>Melampsoraceae</taxon>
        <taxon>Melampsora</taxon>
    </lineage>
</organism>
<evidence type="ECO:0000313" key="3">
    <source>
        <dbReference type="Proteomes" id="UP000001072"/>
    </source>
</evidence>
<dbReference type="Proteomes" id="UP000001072">
    <property type="component" value="Unassembled WGS sequence"/>
</dbReference>
<dbReference type="AlphaFoldDB" id="F4RS18"/>
<evidence type="ECO:0000313" key="2">
    <source>
        <dbReference type="EMBL" id="EGG04777.1"/>
    </source>
</evidence>
<sequence>MHSQSSSPSLIQGSFVPLDDETTFEPMCVTRLEYNVPSMRDQAVLRLAFRPMPFRHRVEEVRPIRQRDTSVSQLISMFDHLIDEEMVCESDASTSPDIGSIARSLTYKSSSGPDTYAPFFSNNSEQDNLMTESTSRAFSHTHNADSNSPSRSSVAPFPIPHHMIDWTVDVNLDASSLPKWENPQVDRSTTANNTYVEENCQETKRRKLPSECRQLVFVPRHSSPTSSHTAGEDEPRKRRKRCNES</sequence>
<reference evidence="3" key="1">
    <citation type="journal article" date="2011" name="Proc. Natl. Acad. Sci. U.S.A.">
        <title>Obligate biotrophy features unraveled by the genomic analysis of rust fungi.</title>
        <authorList>
            <person name="Duplessis S."/>
            <person name="Cuomo C.A."/>
            <person name="Lin Y.-C."/>
            <person name="Aerts A."/>
            <person name="Tisserant E."/>
            <person name="Veneault-Fourrey C."/>
            <person name="Joly D.L."/>
            <person name="Hacquard S."/>
            <person name="Amselem J."/>
            <person name="Cantarel B.L."/>
            <person name="Chiu R."/>
            <person name="Coutinho P.M."/>
            <person name="Feau N."/>
            <person name="Field M."/>
            <person name="Frey P."/>
            <person name="Gelhaye E."/>
            <person name="Goldberg J."/>
            <person name="Grabherr M.G."/>
            <person name="Kodira C.D."/>
            <person name="Kohler A."/>
            <person name="Kuees U."/>
            <person name="Lindquist E.A."/>
            <person name="Lucas S.M."/>
            <person name="Mago R."/>
            <person name="Mauceli E."/>
            <person name="Morin E."/>
            <person name="Murat C."/>
            <person name="Pangilinan J.L."/>
            <person name="Park R."/>
            <person name="Pearson M."/>
            <person name="Quesneville H."/>
            <person name="Rouhier N."/>
            <person name="Sakthikumar S."/>
            <person name="Salamov A.A."/>
            <person name="Schmutz J."/>
            <person name="Selles B."/>
            <person name="Shapiro H."/>
            <person name="Tanguay P."/>
            <person name="Tuskan G.A."/>
            <person name="Henrissat B."/>
            <person name="Van de Peer Y."/>
            <person name="Rouze P."/>
            <person name="Ellis J.G."/>
            <person name="Dodds P.N."/>
            <person name="Schein J.E."/>
            <person name="Zhong S."/>
            <person name="Hamelin R.C."/>
            <person name="Grigoriev I.V."/>
            <person name="Szabo L.J."/>
            <person name="Martin F."/>
        </authorList>
    </citation>
    <scope>NUCLEOTIDE SEQUENCE [LARGE SCALE GENOMIC DNA]</scope>
    <source>
        <strain evidence="3">98AG31 / pathotype 3-4-7</strain>
    </source>
</reference>
<gene>
    <name evidence="2" type="ORF">MELLADRAFT_64598</name>
</gene>
<feature type="region of interest" description="Disordered" evidence="1">
    <location>
        <begin position="124"/>
        <end position="156"/>
    </location>
</feature>
<dbReference type="KEGG" id="mlr:MELLADRAFT_64598"/>
<protein>
    <submittedName>
        <fullName evidence="2">Uncharacterized protein</fullName>
    </submittedName>
</protein>
<feature type="region of interest" description="Disordered" evidence="1">
    <location>
        <begin position="216"/>
        <end position="245"/>
    </location>
</feature>
<dbReference type="EMBL" id="GL883116">
    <property type="protein sequence ID" value="EGG04777.1"/>
    <property type="molecule type" value="Genomic_DNA"/>
</dbReference>